<accession>A0A1C7MTS9</accession>
<evidence type="ECO:0000313" key="2">
    <source>
        <dbReference type="Proteomes" id="UP000093000"/>
    </source>
</evidence>
<protein>
    <submittedName>
        <fullName evidence="1">Uncharacterized protein</fullName>
    </submittedName>
</protein>
<sequence>MSSFLCCVFCKRSFESDEQLTDHSNKKQCATRYAEEQEEAADRPLGSNEDAVMVEAPVPSNISSPLVAPSPAASNVSNSGDSTTSFAADITGQTVKGANVTNDPVELDWVPGQAMTEFQKAALGFMGLLEESRIPRQSQRNIVN</sequence>
<organism evidence="1 2">
    <name type="scientific">Choanephora cucurbitarum</name>
    <dbReference type="NCBI Taxonomy" id="101091"/>
    <lineage>
        <taxon>Eukaryota</taxon>
        <taxon>Fungi</taxon>
        <taxon>Fungi incertae sedis</taxon>
        <taxon>Mucoromycota</taxon>
        <taxon>Mucoromycotina</taxon>
        <taxon>Mucoromycetes</taxon>
        <taxon>Mucorales</taxon>
        <taxon>Mucorineae</taxon>
        <taxon>Choanephoraceae</taxon>
        <taxon>Choanephoroideae</taxon>
        <taxon>Choanephora</taxon>
    </lineage>
</organism>
<proteinExistence type="predicted"/>
<reference evidence="1 2" key="1">
    <citation type="submission" date="2016-03" db="EMBL/GenBank/DDBJ databases">
        <title>Choanephora cucurbitarum.</title>
        <authorList>
            <person name="Min B."/>
            <person name="Park H."/>
            <person name="Park J.-H."/>
            <person name="Shin H.-D."/>
            <person name="Choi I.-G."/>
        </authorList>
    </citation>
    <scope>NUCLEOTIDE SEQUENCE [LARGE SCALE GENOMIC DNA]</scope>
    <source>
        <strain evidence="1 2">KUS-F28377</strain>
    </source>
</reference>
<keyword evidence="2" id="KW-1185">Reference proteome</keyword>
<evidence type="ECO:0000313" key="1">
    <source>
        <dbReference type="EMBL" id="OBZ80250.1"/>
    </source>
</evidence>
<dbReference type="InParanoid" id="A0A1C7MTS9"/>
<dbReference type="EMBL" id="LUGH01002365">
    <property type="protein sequence ID" value="OBZ80250.1"/>
    <property type="molecule type" value="Genomic_DNA"/>
</dbReference>
<gene>
    <name evidence="1" type="ORF">A0J61_11701</name>
</gene>
<name>A0A1C7MTS9_9FUNG</name>
<dbReference type="AlphaFoldDB" id="A0A1C7MTS9"/>
<comment type="caution">
    <text evidence="1">The sequence shown here is derived from an EMBL/GenBank/DDBJ whole genome shotgun (WGS) entry which is preliminary data.</text>
</comment>
<dbReference type="Proteomes" id="UP000093000">
    <property type="component" value="Unassembled WGS sequence"/>
</dbReference>